<protein>
    <submittedName>
        <fullName evidence="1">Uncharacterized protein</fullName>
    </submittedName>
</protein>
<reference evidence="1" key="1">
    <citation type="journal article" date="2014" name="Front. Microbiol.">
        <title>High frequency of phylogenetically diverse reductive dehalogenase-homologous genes in deep subseafloor sedimentary metagenomes.</title>
        <authorList>
            <person name="Kawai M."/>
            <person name="Futagami T."/>
            <person name="Toyoda A."/>
            <person name="Takaki Y."/>
            <person name="Nishi S."/>
            <person name="Hori S."/>
            <person name="Arai W."/>
            <person name="Tsubouchi T."/>
            <person name="Morono Y."/>
            <person name="Uchiyama I."/>
            <person name="Ito T."/>
            <person name="Fujiyama A."/>
            <person name="Inagaki F."/>
            <person name="Takami H."/>
        </authorList>
    </citation>
    <scope>NUCLEOTIDE SEQUENCE</scope>
    <source>
        <strain evidence="1">Expedition CK06-06</strain>
    </source>
</reference>
<organism evidence="1">
    <name type="scientific">marine sediment metagenome</name>
    <dbReference type="NCBI Taxonomy" id="412755"/>
    <lineage>
        <taxon>unclassified sequences</taxon>
        <taxon>metagenomes</taxon>
        <taxon>ecological metagenomes</taxon>
    </lineage>
</organism>
<evidence type="ECO:0000313" key="1">
    <source>
        <dbReference type="EMBL" id="GAG77830.1"/>
    </source>
</evidence>
<dbReference type="AlphaFoldDB" id="X1A6P9"/>
<gene>
    <name evidence="1" type="ORF">S01H4_25557</name>
</gene>
<feature type="non-terminal residue" evidence="1">
    <location>
        <position position="1"/>
    </location>
</feature>
<accession>X1A6P9</accession>
<dbReference type="EMBL" id="BART01012179">
    <property type="protein sequence ID" value="GAG77830.1"/>
    <property type="molecule type" value="Genomic_DNA"/>
</dbReference>
<sequence>ESDLRKYQAMHQGWRDQRYSSQREIEQADYSADMHQGSIKKIEADLKTREPKPEDKDFSISFQAVEEPGIKKGTYTDKKQAGQTFVKIFDTAFERLLKDRVPAIDLFSYRGFDFKFTQTEGFEKGDIRNRISFGKSAARIELNSPNTYASKDTAASAYITTINNAIDGLDSELTYAQQKLAQSIKKAEDLTQWLKDNPDFEHMDKLKEIQKRVDEINAELRQTDRAVEEVPEEISGQYYKSMAEGYEPIKGKKIEVMPWLETFIHKLDDDTWAVSEARSG</sequence>
<name>X1A6P9_9ZZZZ</name>
<proteinExistence type="predicted"/>
<comment type="caution">
    <text evidence="1">The sequence shown here is derived from an EMBL/GenBank/DDBJ whole genome shotgun (WGS) entry which is preliminary data.</text>
</comment>
<feature type="non-terminal residue" evidence="1">
    <location>
        <position position="280"/>
    </location>
</feature>